<proteinExistence type="predicted"/>
<sequence length="126" mass="13476">MGQPSTTCGHDARAEFERIDVFPTSMLTRFAIAGAIVAAPLAAMAVPASAAPSVRVAQTDLRMYDYSDYANCDKPERQGDRDFQEWCAATHFDQSPSNPGSVINPPTGGGNPVIGPNSLVPNYHNH</sequence>
<comment type="caution">
    <text evidence="3">The sequence shown here is derived from an EMBL/GenBank/DDBJ whole genome shotgun (WGS) entry which is preliminary data.</text>
</comment>
<accession>A0A3A4KPM8</accession>
<keyword evidence="2" id="KW-1133">Transmembrane helix</keyword>
<feature type="compositionally biased region" description="Polar residues" evidence="1">
    <location>
        <begin position="92"/>
        <end position="101"/>
    </location>
</feature>
<keyword evidence="4" id="KW-1185">Reference proteome</keyword>
<evidence type="ECO:0000256" key="2">
    <source>
        <dbReference type="SAM" id="Phobius"/>
    </source>
</evidence>
<dbReference type="AlphaFoldDB" id="A0A3A4KPM8"/>
<feature type="region of interest" description="Disordered" evidence="1">
    <location>
        <begin position="90"/>
        <end position="126"/>
    </location>
</feature>
<evidence type="ECO:0000313" key="4">
    <source>
        <dbReference type="Proteomes" id="UP000266677"/>
    </source>
</evidence>
<organism evidence="3 4">
    <name type="scientific">Nocardia panacis</name>
    <dbReference type="NCBI Taxonomy" id="2340916"/>
    <lineage>
        <taxon>Bacteria</taxon>
        <taxon>Bacillati</taxon>
        <taxon>Actinomycetota</taxon>
        <taxon>Actinomycetes</taxon>
        <taxon>Mycobacteriales</taxon>
        <taxon>Nocardiaceae</taxon>
        <taxon>Nocardia</taxon>
    </lineage>
</organism>
<keyword evidence="2" id="KW-0472">Membrane</keyword>
<feature type="transmembrane region" description="Helical" evidence="2">
    <location>
        <begin position="30"/>
        <end position="54"/>
    </location>
</feature>
<reference evidence="3 4" key="1">
    <citation type="submission" date="2018-09" db="EMBL/GenBank/DDBJ databases">
        <title>YIM PH21274 draft genome.</title>
        <authorList>
            <person name="Miao C."/>
        </authorList>
    </citation>
    <scope>NUCLEOTIDE SEQUENCE [LARGE SCALE GENOMIC DNA]</scope>
    <source>
        <strain evidence="3 4">YIM PH 21724</strain>
    </source>
</reference>
<name>A0A3A4KPM8_9NOCA</name>
<evidence type="ECO:0000256" key="1">
    <source>
        <dbReference type="SAM" id="MobiDB-lite"/>
    </source>
</evidence>
<protein>
    <submittedName>
        <fullName evidence="3">Uncharacterized protein</fullName>
    </submittedName>
</protein>
<keyword evidence="2" id="KW-0812">Transmembrane</keyword>
<dbReference type="Proteomes" id="UP000266677">
    <property type="component" value="Unassembled WGS sequence"/>
</dbReference>
<gene>
    <name evidence="3" type="ORF">D5S18_16460</name>
</gene>
<evidence type="ECO:0000313" key="3">
    <source>
        <dbReference type="EMBL" id="RJO74990.1"/>
    </source>
</evidence>
<dbReference type="EMBL" id="QZFU01000019">
    <property type="protein sequence ID" value="RJO74990.1"/>
    <property type="molecule type" value="Genomic_DNA"/>
</dbReference>